<proteinExistence type="predicted"/>
<protein>
    <recommendedName>
        <fullName evidence="4">O-antigen polysaccharide polymerase Wzy</fullName>
    </recommendedName>
</protein>
<dbReference type="Proteomes" id="UP000887127">
    <property type="component" value="Unassembled WGS sequence"/>
</dbReference>
<feature type="transmembrane region" description="Helical" evidence="1">
    <location>
        <begin position="396"/>
        <end position="417"/>
    </location>
</feature>
<dbReference type="Pfam" id="PF14296">
    <property type="entry name" value="O-ag_pol_Wzy"/>
    <property type="match status" value="1"/>
</dbReference>
<feature type="transmembrane region" description="Helical" evidence="1">
    <location>
        <begin position="68"/>
        <end position="88"/>
    </location>
</feature>
<comment type="caution">
    <text evidence="2">The sequence shown here is derived from an EMBL/GenBank/DDBJ whole genome shotgun (WGS) entry which is preliminary data.</text>
</comment>
<reference evidence="2" key="1">
    <citation type="submission" date="2019-08" db="EMBL/GenBank/DDBJ databases">
        <title>Marinilactibacillus psychrotolerans M13-2T whole genome sequencing project.</title>
        <authorList>
            <person name="Ishikawa M."/>
            <person name="Suzuki T."/>
            <person name="Matsutani M."/>
        </authorList>
    </citation>
    <scope>NUCLEOTIDE SEQUENCE</scope>
    <source>
        <strain evidence="2">M13-2T</strain>
    </source>
</reference>
<dbReference type="EMBL" id="BKBI01000006">
    <property type="protein sequence ID" value="GEQ35527.1"/>
    <property type="molecule type" value="Genomic_DNA"/>
</dbReference>
<feature type="transmembrane region" description="Helical" evidence="1">
    <location>
        <begin position="353"/>
        <end position="376"/>
    </location>
</feature>
<sequence length="485" mass="55598">MNYSYRKKNINFVILINIIVIVSSIILGVINLGLSTDYSPLLYSIISIICVIWCFSSWMFLTKERFSPYIIFLLSCFLFWLGQTFLYALNIRAGNFELYYMYGDKELLAAEIFTCIGFLFLHLGALLNYKFNSINEVSCIEKIEDKLLVKSMKLVIIPIFLFSGIGFMLELINKIETSVTTGYRTIYEDTSLVSGLSNIINSLDMFFIPSLFTLFVVYKHKKNMRNIFTVLVFFIFIGNIIIGLRGYAFALIISFIWLYSNQVKKFKTKHFLMLMISGVIGLVLISVVSDFRNMSDKTIQSFFTLISDNILFGNPIFESIAEFGGSMFPMIETMNIVNHIEDFGFGTTYISSILAIIPSALFGGYSFAEQAALATWLKESLSMNYGPGYSLIAEAYYNFGWFGTFFMSILGFLIIKVLYPKSLSKDKQILKNIFVAISIFYLVIYSRSSVLLLVRYLFYSTGVLYVLIMIVYNHLKSRYRLNIAN</sequence>
<accession>A0AAV3WQK6</accession>
<gene>
    <name evidence="2" type="ORF">M132T_10350</name>
</gene>
<keyword evidence="1" id="KW-1133">Transmembrane helix</keyword>
<evidence type="ECO:0008006" key="4">
    <source>
        <dbReference type="Google" id="ProtNLM"/>
    </source>
</evidence>
<feature type="transmembrane region" description="Helical" evidence="1">
    <location>
        <begin position="453"/>
        <end position="472"/>
    </location>
</feature>
<organism evidence="2 3">
    <name type="scientific">Marinilactibacillus psychrotolerans</name>
    <dbReference type="NCBI Taxonomy" id="191770"/>
    <lineage>
        <taxon>Bacteria</taxon>
        <taxon>Bacillati</taxon>
        <taxon>Bacillota</taxon>
        <taxon>Bacilli</taxon>
        <taxon>Lactobacillales</taxon>
        <taxon>Carnobacteriaceae</taxon>
        <taxon>Marinilactibacillus</taxon>
    </lineage>
</organism>
<dbReference type="RefSeq" id="WP_091762657.1">
    <property type="nucleotide sequence ID" value="NZ_BJVX01000015.1"/>
</dbReference>
<dbReference type="NCBIfam" id="TIGR04370">
    <property type="entry name" value="glyco_rpt_poly"/>
    <property type="match status" value="1"/>
</dbReference>
<feature type="transmembrane region" description="Helical" evidence="1">
    <location>
        <begin position="40"/>
        <end position="61"/>
    </location>
</feature>
<dbReference type="GeneID" id="96911900"/>
<dbReference type="AlphaFoldDB" id="A0AAV3WQK6"/>
<feature type="transmembrane region" description="Helical" evidence="1">
    <location>
        <begin position="12"/>
        <end position="34"/>
    </location>
</feature>
<feature type="transmembrane region" description="Helical" evidence="1">
    <location>
        <begin position="271"/>
        <end position="291"/>
    </location>
</feature>
<feature type="transmembrane region" description="Helical" evidence="1">
    <location>
        <begin position="192"/>
        <end position="218"/>
    </location>
</feature>
<feature type="transmembrane region" description="Helical" evidence="1">
    <location>
        <begin position="108"/>
        <end position="131"/>
    </location>
</feature>
<evidence type="ECO:0000256" key="1">
    <source>
        <dbReference type="SAM" id="Phobius"/>
    </source>
</evidence>
<feature type="transmembrane region" description="Helical" evidence="1">
    <location>
        <begin position="230"/>
        <end position="259"/>
    </location>
</feature>
<name>A0AAV3WQK6_9LACT</name>
<keyword evidence="1" id="KW-0812">Transmembrane</keyword>
<feature type="transmembrane region" description="Helical" evidence="1">
    <location>
        <begin position="429"/>
        <end position="447"/>
    </location>
</feature>
<evidence type="ECO:0000313" key="2">
    <source>
        <dbReference type="EMBL" id="GEQ35527.1"/>
    </source>
</evidence>
<evidence type="ECO:0000313" key="3">
    <source>
        <dbReference type="Proteomes" id="UP000887127"/>
    </source>
</evidence>
<keyword evidence="1" id="KW-0472">Membrane</keyword>
<feature type="transmembrane region" description="Helical" evidence="1">
    <location>
        <begin position="152"/>
        <end position="172"/>
    </location>
</feature>
<dbReference type="InterPro" id="IPR029468">
    <property type="entry name" value="O-ag_pol_Wzy"/>
</dbReference>